<organism evidence="2 3">
    <name type="scientific">Streptomyces violascens</name>
    <dbReference type="NCBI Taxonomy" id="67381"/>
    <lineage>
        <taxon>Bacteria</taxon>
        <taxon>Bacillati</taxon>
        <taxon>Actinomycetota</taxon>
        <taxon>Actinomycetes</taxon>
        <taxon>Kitasatosporales</taxon>
        <taxon>Streptomycetaceae</taxon>
        <taxon>Streptomyces</taxon>
    </lineage>
</organism>
<gene>
    <name evidence="2" type="ORF">Sviol_05750</name>
</gene>
<protein>
    <submittedName>
        <fullName evidence="2">Uncharacterized protein</fullName>
    </submittedName>
</protein>
<accession>A0ABQ3QFZ0</accession>
<comment type="caution">
    <text evidence="2">The sequence shown here is derived from an EMBL/GenBank/DDBJ whole genome shotgun (WGS) entry which is preliminary data.</text>
</comment>
<evidence type="ECO:0000256" key="1">
    <source>
        <dbReference type="SAM" id="Phobius"/>
    </source>
</evidence>
<reference evidence="2" key="1">
    <citation type="submission" date="2024-05" db="EMBL/GenBank/DDBJ databases">
        <title>Whole genome shotgun sequence of Streptomyces violascens NBRC 12920.</title>
        <authorList>
            <person name="Komaki H."/>
            <person name="Tamura T."/>
        </authorList>
    </citation>
    <scope>NUCLEOTIDE SEQUENCE</scope>
    <source>
        <strain evidence="2">NBRC 12920</strain>
    </source>
</reference>
<proteinExistence type="predicted"/>
<dbReference type="RefSeq" id="WP_189960100.1">
    <property type="nucleotide sequence ID" value="NZ_BMUA01000001.1"/>
</dbReference>
<feature type="transmembrane region" description="Helical" evidence="1">
    <location>
        <begin position="45"/>
        <end position="67"/>
    </location>
</feature>
<keyword evidence="1" id="KW-0472">Membrane</keyword>
<keyword evidence="1" id="KW-1133">Transmembrane helix</keyword>
<evidence type="ECO:0000313" key="3">
    <source>
        <dbReference type="Proteomes" id="UP001050808"/>
    </source>
</evidence>
<dbReference type="Proteomes" id="UP001050808">
    <property type="component" value="Unassembled WGS sequence"/>
</dbReference>
<name>A0ABQ3QFZ0_9ACTN</name>
<sequence>MDHLSESKPVHAGLPDVYWLKSSRREQGNHCPNGPERPTDLRLEILHSVMTGFAAGTVVVATVVSVCGK</sequence>
<dbReference type="EMBL" id="BNDY01000002">
    <property type="protein sequence ID" value="GHI36167.1"/>
    <property type="molecule type" value="Genomic_DNA"/>
</dbReference>
<keyword evidence="1" id="KW-0812">Transmembrane</keyword>
<keyword evidence="3" id="KW-1185">Reference proteome</keyword>
<evidence type="ECO:0000313" key="2">
    <source>
        <dbReference type="EMBL" id="GHI36167.1"/>
    </source>
</evidence>